<dbReference type="RefSeq" id="WP_052651428.1">
    <property type="nucleotide sequence ID" value="NZ_CCXS01000001.1"/>
</dbReference>
<dbReference type="Proteomes" id="UP000043699">
    <property type="component" value="Unassembled WGS sequence"/>
</dbReference>
<evidence type="ECO:0000313" key="2">
    <source>
        <dbReference type="Proteomes" id="UP000043699"/>
    </source>
</evidence>
<dbReference type="STRING" id="1499687.BN1080_01566"/>
<keyword evidence="2" id="KW-1185">Reference proteome</keyword>
<protein>
    <submittedName>
        <fullName evidence="1">Uncharacterized protein</fullName>
    </submittedName>
</protein>
<accession>A0A098ELG7</accession>
<dbReference type="EMBL" id="CCXS01000001">
    <property type="protein sequence ID" value="CEG22635.1"/>
    <property type="molecule type" value="Genomic_DNA"/>
</dbReference>
<sequence length="145" mass="16377">MLNEEFNGPNKEFIRLKTNPANVLGKGSASSEDSEAVYLYEFLEKTYGPYFTSSGFDQFVPYAYFYHLGEESSSYQFRLGAVEIEKTQDAPSQYELEFQVEFTNSFGVSESFPMMGMAKFGDGGKLQNIEFEDPQGLSVTILENI</sequence>
<dbReference type="AlphaFoldDB" id="A0A098ELG7"/>
<proteinExistence type="predicted"/>
<name>A0A098ELG7_9BACL</name>
<reference evidence="1 2" key="1">
    <citation type="submission" date="2014-09" db="EMBL/GenBank/DDBJ databases">
        <authorList>
            <person name="Urmite Genomes Urmite Genomes"/>
        </authorList>
    </citation>
    <scope>NUCLEOTIDE SEQUENCE [LARGE SCALE GENOMIC DNA]</scope>
    <source>
        <strain evidence="1 2">ES2</strain>
    </source>
</reference>
<dbReference type="OrthoDB" id="2425726at2"/>
<organism evidence="1 2">
    <name type="scientific">Planococcus massiliensis</name>
    <dbReference type="NCBI Taxonomy" id="1499687"/>
    <lineage>
        <taxon>Bacteria</taxon>
        <taxon>Bacillati</taxon>
        <taxon>Bacillota</taxon>
        <taxon>Bacilli</taxon>
        <taxon>Bacillales</taxon>
        <taxon>Caryophanaceae</taxon>
        <taxon>Planococcus</taxon>
    </lineage>
</organism>
<evidence type="ECO:0000313" key="1">
    <source>
        <dbReference type="EMBL" id="CEG22635.1"/>
    </source>
</evidence>
<gene>
    <name evidence="1" type="ORF">BN1080_01566</name>
</gene>